<gene>
    <name evidence="2" type="ORF">BIW11_01510</name>
</gene>
<protein>
    <submittedName>
        <fullName evidence="2">Uncharacterized protein</fullName>
    </submittedName>
</protein>
<comment type="caution">
    <text evidence="2">The sequence shown here is derived from an EMBL/GenBank/DDBJ whole genome shotgun (WGS) entry which is preliminary data.</text>
</comment>
<evidence type="ECO:0000313" key="3">
    <source>
        <dbReference type="Proteomes" id="UP000192247"/>
    </source>
</evidence>
<dbReference type="AlphaFoldDB" id="A0A1V9XCT0"/>
<keyword evidence="3" id="KW-1185">Reference proteome</keyword>
<evidence type="ECO:0000313" key="2">
    <source>
        <dbReference type="EMBL" id="OQR71360.1"/>
    </source>
</evidence>
<feature type="signal peptide" evidence="1">
    <location>
        <begin position="1"/>
        <end position="25"/>
    </location>
</feature>
<proteinExistence type="predicted"/>
<sequence>MKLQGVSAVSCVFMVILASVEVISGYLSDHHPGLLGAIATGWAGRNCEVAFPRCATKISIVTSSEPCRSGEACFKLASKNMTDNPLDRDEPTVTTSAGWGTEAVTASTTTETPTAAIEQEMEDILWAADQSTDADFERTTEPF</sequence>
<reference evidence="2 3" key="1">
    <citation type="journal article" date="2017" name="Gigascience">
        <title>Draft genome of the honey bee ectoparasitic mite, Tropilaelaps mercedesae, is shaped by the parasitic life history.</title>
        <authorList>
            <person name="Dong X."/>
            <person name="Armstrong S.D."/>
            <person name="Xia D."/>
            <person name="Makepeace B.L."/>
            <person name="Darby A.C."/>
            <person name="Kadowaki T."/>
        </authorList>
    </citation>
    <scope>NUCLEOTIDE SEQUENCE [LARGE SCALE GENOMIC DNA]</scope>
    <source>
        <strain evidence="2">Wuxi-XJTLU</strain>
    </source>
</reference>
<organism evidence="2 3">
    <name type="scientific">Tropilaelaps mercedesae</name>
    <dbReference type="NCBI Taxonomy" id="418985"/>
    <lineage>
        <taxon>Eukaryota</taxon>
        <taxon>Metazoa</taxon>
        <taxon>Ecdysozoa</taxon>
        <taxon>Arthropoda</taxon>
        <taxon>Chelicerata</taxon>
        <taxon>Arachnida</taxon>
        <taxon>Acari</taxon>
        <taxon>Parasitiformes</taxon>
        <taxon>Mesostigmata</taxon>
        <taxon>Gamasina</taxon>
        <taxon>Dermanyssoidea</taxon>
        <taxon>Laelapidae</taxon>
        <taxon>Tropilaelaps</taxon>
    </lineage>
</organism>
<feature type="chain" id="PRO_5012845373" evidence="1">
    <location>
        <begin position="26"/>
        <end position="143"/>
    </location>
</feature>
<accession>A0A1V9XCT0</accession>
<dbReference type="InParanoid" id="A0A1V9XCT0"/>
<keyword evidence="1" id="KW-0732">Signal</keyword>
<dbReference type="Proteomes" id="UP000192247">
    <property type="component" value="Unassembled WGS sequence"/>
</dbReference>
<dbReference type="EMBL" id="MNPL01014799">
    <property type="protein sequence ID" value="OQR71360.1"/>
    <property type="molecule type" value="Genomic_DNA"/>
</dbReference>
<name>A0A1V9XCT0_9ACAR</name>
<evidence type="ECO:0000256" key="1">
    <source>
        <dbReference type="SAM" id="SignalP"/>
    </source>
</evidence>